<dbReference type="InterPro" id="IPR046450">
    <property type="entry name" value="PA_dom_sf"/>
</dbReference>
<organism evidence="5 6">
    <name type="scientific">Sinanodonta woodiana</name>
    <name type="common">Chinese pond mussel</name>
    <name type="synonym">Anodonta woodiana</name>
    <dbReference type="NCBI Taxonomy" id="1069815"/>
    <lineage>
        <taxon>Eukaryota</taxon>
        <taxon>Metazoa</taxon>
        <taxon>Spiralia</taxon>
        <taxon>Lophotrochozoa</taxon>
        <taxon>Mollusca</taxon>
        <taxon>Bivalvia</taxon>
        <taxon>Autobranchia</taxon>
        <taxon>Heteroconchia</taxon>
        <taxon>Palaeoheterodonta</taxon>
        <taxon>Unionida</taxon>
        <taxon>Unionoidea</taxon>
        <taxon>Unionidae</taxon>
        <taxon>Unioninae</taxon>
        <taxon>Sinanodonta</taxon>
    </lineage>
</organism>
<protein>
    <recommendedName>
        <fullName evidence="4">PA domain-containing protein</fullName>
    </recommendedName>
</protein>
<feature type="domain" description="PA" evidence="4">
    <location>
        <begin position="86"/>
        <end position="165"/>
    </location>
</feature>
<name>A0ABD3VNY1_SINWO</name>
<reference evidence="5 6" key="1">
    <citation type="submission" date="2024-11" db="EMBL/GenBank/DDBJ databases">
        <title>Chromosome-level genome assembly of the freshwater bivalve Anodonta woodiana.</title>
        <authorList>
            <person name="Chen X."/>
        </authorList>
    </citation>
    <scope>NUCLEOTIDE SEQUENCE [LARGE SCALE GENOMIC DNA]</scope>
    <source>
        <strain evidence="5">MN2024</strain>
        <tissue evidence="5">Gills</tissue>
    </source>
</reference>
<evidence type="ECO:0000313" key="5">
    <source>
        <dbReference type="EMBL" id="KAL3863274.1"/>
    </source>
</evidence>
<keyword evidence="2" id="KW-0325">Glycoprotein</keyword>
<accession>A0ABD3VNY1</accession>
<proteinExistence type="predicted"/>
<evidence type="ECO:0000256" key="1">
    <source>
        <dbReference type="ARBA" id="ARBA00022729"/>
    </source>
</evidence>
<feature type="chain" id="PRO_5044796727" description="PA domain-containing protein" evidence="3">
    <location>
        <begin position="29"/>
        <end position="202"/>
    </location>
</feature>
<dbReference type="PANTHER" id="PTHR22702:SF1">
    <property type="entry name" value="PROTEASE-ASSOCIATED DOMAIN-CONTAINING PROTEIN 1"/>
    <property type="match status" value="1"/>
</dbReference>
<evidence type="ECO:0000259" key="4">
    <source>
        <dbReference type="Pfam" id="PF02225"/>
    </source>
</evidence>
<dbReference type="Gene3D" id="3.50.30.30">
    <property type="match status" value="1"/>
</dbReference>
<dbReference type="Proteomes" id="UP001634394">
    <property type="component" value="Unassembled WGS sequence"/>
</dbReference>
<evidence type="ECO:0000256" key="2">
    <source>
        <dbReference type="ARBA" id="ARBA00023180"/>
    </source>
</evidence>
<evidence type="ECO:0000256" key="3">
    <source>
        <dbReference type="SAM" id="SignalP"/>
    </source>
</evidence>
<dbReference type="EMBL" id="JBJQND010000010">
    <property type="protein sequence ID" value="KAL3863274.1"/>
    <property type="molecule type" value="Genomic_DNA"/>
</dbReference>
<dbReference type="AlphaFoldDB" id="A0ABD3VNY1"/>
<comment type="caution">
    <text evidence="5">The sequence shown here is derived from an EMBL/GenBank/DDBJ whole genome shotgun (WGS) entry which is preliminary data.</text>
</comment>
<dbReference type="InterPro" id="IPR003137">
    <property type="entry name" value="PA_domain"/>
</dbReference>
<dbReference type="Pfam" id="PF02225">
    <property type="entry name" value="PA"/>
    <property type="match status" value="1"/>
</dbReference>
<dbReference type="PANTHER" id="PTHR22702">
    <property type="entry name" value="PROTEASE-ASSOCIATED DOMAIN-CONTAINING PROTEIN"/>
    <property type="match status" value="1"/>
</dbReference>
<gene>
    <name evidence="5" type="ORF">ACJMK2_005039</name>
</gene>
<dbReference type="SUPFAM" id="SSF52025">
    <property type="entry name" value="PA domain"/>
    <property type="match status" value="1"/>
</dbReference>
<evidence type="ECO:0000313" key="6">
    <source>
        <dbReference type="Proteomes" id="UP001634394"/>
    </source>
</evidence>
<keyword evidence="6" id="KW-1185">Reference proteome</keyword>
<keyword evidence="1 3" id="KW-0732">Signal</keyword>
<feature type="signal peptide" evidence="3">
    <location>
        <begin position="1"/>
        <end position="28"/>
    </location>
</feature>
<sequence>MIPSHYRIILQFLICALLLSLNILLIECEIGTVPNLRVYLDTALYMEIVEPEDIGYTFRIRPAKDFGTGFHHQYFGIRLLFGEPFHGCSPLSNSARLENTVVLVERGGCSFVTKTYNVQQAGAIAAIIMDNDLKNDENYIDMITDGTERSVNIPALFLLGKDGHMIRQSLEENGLSAAVVNIPVNITGIPLHNVRQPPWTLW</sequence>